<dbReference type="Proteomes" id="UP001156140">
    <property type="component" value="Unassembled WGS sequence"/>
</dbReference>
<gene>
    <name evidence="5" type="ORF">ML536_02210</name>
</gene>
<evidence type="ECO:0000256" key="1">
    <source>
        <dbReference type="ARBA" id="ARBA00004418"/>
    </source>
</evidence>
<dbReference type="InterPro" id="IPR006059">
    <property type="entry name" value="SBP"/>
</dbReference>
<dbReference type="GO" id="GO:0042597">
    <property type="term" value="C:periplasmic space"/>
    <property type="evidence" value="ECO:0007669"/>
    <property type="project" value="UniProtKB-SubCell"/>
</dbReference>
<dbReference type="Gene3D" id="3.40.190.10">
    <property type="entry name" value="Periplasmic binding protein-like II"/>
    <property type="match status" value="1"/>
</dbReference>
<dbReference type="PANTHER" id="PTHR43649">
    <property type="entry name" value="ARABINOSE-BINDING PROTEIN-RELATED"/>
    <property type="match status" value="1"/>
</dbReference>
<name>A0AA41QIV6_9HYPH</name>
<evidence type="ECO:0000313" key="6">
    <source>
        <dbReference type="Proteomes" id="UP001156140"/>
    </source>
</evidence>
<protein>
    <submittedName>
        <fullName evidence="5">ABC transporter substrate-binding protein</fullName>
    </submittedName>
</protein>
<sequence>MNRKTFLAGALALLATGPALAQAIPASVDQPVTITFYNYNLGSAGVGKDATEKLIAEFMAANPNITVQGVPYSAGDGNARLQADLAANQPVDLVQLGFNSLDYARTNYAAKALEDLIPADELAAHFDGMSPNGLKLGVLDGKTFGLAYTFSTPILFFNADLFKAAGLNPDVPPQTWAEVKAAALAIKDKTGKPGFTAGIFGPSAADWLFQGVVRSNNGSVLSADRKTLTFAEPAAVEAVAMIKDLYEGGAYENIDINAAMENMAAGNLGMYLQTSAVQGVLVKGATGKFDLRAAPMPRFGDKPTRPNNSGSALVILSSDPVKQRAAWELMKFLTSKHGYTIITSEIGYLPLRTDIVNDPEYLGNWIKDHPLVQPNLEQLSRLEPWDSMPGPNYSQIVKLMMDGAEMAVFGGADVQSALSDAQANAQALMP</sequence>
<comment type="caution">
    <text evidence="5">The sequence shown here is derived from an EMBL/GenBank/DDBJ whole genome shotgun (WGS) entry which is preliminary data.</text>
</comment>
<comment type="similarity">
    <text evidence="2">Belongs to the bacterial solute-binding protein 1 family.</text>
</comment>
<keyword evidence="3" id="KW-0574">Periplasm</keyword>
<evidence type="ECO:0000313" key="5">
    <source>
        <dbReference type="EMBL" id="MCI0125632.1"/>
    </source>
</evidence>
<accession>A0AA41QIV6</accession>
<organism evidence="5 6">
    <name type="scientific">Paradevosia shaoguanensis</name>
    <dbReference type="NCBI Taxonomy" id="1335043"/>
    <lineage>
        <taxon>Bacteria</taxon>
        <taxon>Pseudomonadati</taxon>
        <taxon>Pseudomonadota</taxon>
        <taxon>Alphaproteobacteria</taxon>
        <taxon>Hyphomicrobiales</taxon>
        <taxon>Devosiaceae</taxon>
        <taxon>Paradevosia</taxon>
    </lineage>
</organism>
<proteinExistence type="inferred from homology"/>
<reference evidence="5" key="1">
    <citation type="submission" date="2022-03" db="EMBL/GenBank/DDBJ databases">
        <title>The complete genome sequence of a Methyloterrigena soli.</title>
        <authorList>
            <person name="Zi Z."/>
        </authorList>
    </citation>
    <scope>NUCLEOTIDE SEQUENCE</scope>
    <source>
        <strain evidence="5">M48</strain>
    </source>
</reference>
<keyword evidence="4" id="KW-0732">Signal</keyword>
<dbReference type="InterPro" id="IPR050490">
    <property type="entry name" value="Bact_solute-bd_prot1"/>
</dbReference>
<evidence type="ECO:0000256" key="2">
    <source>
        <dbReference type="ARBA" id="ARBA00008520"/>
    </source>
</evidence>
<keyword evidence="6" id="KW-1185">Reference proteome</keyword>
<dbReference type="SUPFAM" id="SSF53850">
    <property type="entry name" value="Periplasmic binding protein-like II"/>
    <property type="match status" value="1"/>
</dbReference>
<evidence type="ECO:0000256" key="3">
    <source>
        <dbReference type="ARBA" id="ARBA00022764"/>
    </source>
</evidence>
<dbReference type="AlphaFoldDB" id="A0AA41QIV6"/>
<comment type="subcellular location">
    <subcellularLocation>
        <location evidence="1">Periplasm</location>
    </subcellularLocation>
</comment>
<feature type="signal peptide" evidence="4">
    <location>
        <begin position="1"/>
        <end position="21"/>
    </location>
</feature>
<evidence type="ECO:0000256" key="4">
    <source>
        <dbReference type="SAM" id="SignalP"/>
    </source>
</evidence>
<dbReference type="EMBL" id="JALAZD010000001">
    <property type="protein sequence ID" value="MCI0125632.1"/>
    <property type="molecule type" value="Genomic_DNA"/>
</dbReference>
<dbReference type="Pfam" id="PF13416">
    <property type="entry name" value="SBP_bac_8"/>
    <property type="match status" value="1"/>
</dbReference>
<dbReference type="RefSeq" id="WP_281734803.1">
    <property type="nucleotide sequence ID" value="NZ_JAKETQ010000001.1"/>
</dbReference>
<dbReference type="PANTHER" id="PTHR43649:SF12">
    <property type="entry name" value="DIACETYLCHITOBIOSE BINDING PROTEIN DASA"/>
    <property type="match status" value="1"/>
</dbReference>
<dbReference type="CDD" id="cd14748">
    <property type="entry name" value="PBP2_UgpB"/>
    <property type="match status" value="1"/>
</dbReference>
<feature type="chain" id="PRO_5041454823" evidence="4">
    <location>
        <begin position="22"/>
        <end position="430"/>
    </location>
</feature>